<dbReference type="EMBL" id="WQNE01000020">
    <property type="protein sequence ID" value="MVT75871.1"/>
    <property type="molecule type" value="Genomic_DNA"/>
</dbReference>
<dbReference type="OrthoDB" id="9889225at2"/>
<gene>
    <name evidence="2" type="ORF">GPL20_22970</name>
</gene>
<sequence>MQVRTASGSVAAGLGIIGSGLAWALPEVKWLGWLMVAAGFFVFLFDIRLERGQLAVGSPQPMRQRLRTMWPEYLMVISGCGFFVGLVAFLQLNAAPSAGAPSAKMVDTKGAPEVSAFTIESKAFVEAKVIRSSDGEPTELFELKYYLPVVNAIKTGRTLRHVQVAIEFDADARVFARNRDTSSDMTADIRNGQRVYFEVFTTIRKTNAHALLTGSVAYTDDQIAFYRSRIASGTPRFEIKDAAGRFAYGIGFVPADLKLTVSADEEIARTLSGTLFSTQDGSVSFQIHGP</sequence>
<keyword evidence="1" id="KW-1133">Transmembrane helix</keyword>
<proteinExistence type="predicted"/>
<dbReference type="AlphaFoldDB" id="A0A844TLM9"/>
<protein>
    <submittedName>
        <fullName evidence="2">Uncharacterized protein</fullName>
    </submittedName>
</protein>
<dbReference type="Proteomes" id="UP000449969">
    <property type="component" value="Unassembled WGS sequence"/>
</dbReference>
<keyword evidence="3" id="KW-1185">Reference proteome</keyword>
<keyword evidence="1" id="KW-0812">Transmembrane</keyword>
<reference evidence="2 3" key="1">
    <citation type="submission" date="2019-12" db="EMBL/GenBank/DDBJ databases">
        <title>Draft genome sequences Bradyrhizobium cajani AMBPC1010, Bradyrhizobium pachyrhizi AMBPC1040 and Bradyrhizobium yuanmingense ALSPC3051, three plant growth promoting strains isolated from nodules of Cajanus cajan L. in Dominican Republic.</title>
        <authorList>
            <person name="Flores-Felix J.D."/>
            <person name="Araujo J."/>
            <person name="Diaz-Alcantara C."/>
            <person name="Gonzalez-Andres F."/>
            <person name="Velazquez E."/>
        </authorList>
    </citation>
    <scope>NUCLEOTIDE SEQUENCE [LARGE SCALE GENOMIC DNA]</scope>
    <source>
        <strain evidence="2 3">1010</strain>
    </source>
</reference>
<organism evidence="2 3">
    <name type="scientific">Bradyrhizobium cajani</name>
    <dbReference type="NCBI Taxonomy" id="1928661"/>
    <lineage>
        <taxon>Bacteria</taxon>
        <taxon>Pseudomonadati</taxon>
        <taxon>Pseudomonadota</taxon>
        <taxon>Alphaproteobacteria</taxon>
        <taxon>Hyphomicrobiales</taxon>
        <taxon>Nitrobacteraceae</taxon>
        <taxon>Bradyrhizobium</taxon>
    </lineage>
</organism>
<feature type="transmembrane region" description="Helical" evidence="1">
    <location>
        <begin position="30"/>
        <end position="49"/>
    </location>
</feature>
<keyword evidence="1" id="KW-0472">Membrane</keyword>
<evidence type="ECO:0000313" key="2">
    <source>
        <dbReference type="EMBL" id="MVT75871.1"/>
    </source>
</evidence>
<comment type="caution">
    <text evidence="2">The sequence shown here is derived from an EMBL/GenBank/DDBJ whole genome shotgun (WGS) entry which is preliminary data.</text>
</comment>
<evidence type="ECO:0000313" key="3">
    <source>
        <dbReference type="Proteomes" id="UP000449969"/>
    </source>
</evidence>
<evidence type="ECO:0000256" key="1">
    <source>
        <dbReference type="SAM" id="Phobius"/>
    </source>
</evidence>
<name>A0A844TLM9_9BRAD</name>
<feature type="transmembrane region" description="Helical" evidence="1">
    <location>
        <begin position="7"/>
        <end position="24"/>
    </location>
</feature>
<dbReference type="RefSeq" id="WP_157331850.1">
    <property type="nucleotide sequence ID" value="NZ_JANADL010000018.1"/>
</dbReference>
<accession>A0A844TLM9</accession>
<feature type="transmembrane region" description="Helical" evidence="1">
    <location>
        <begin position="70"/>
        <end position="92"/>
    </location>
</feature>